<protein>
    <submittedName>
        <fullName evidence="2">Uncharacterized protein</fullName>
    </submittedName>
</protein>
<feature type="transmembrane region" description="Helical" evidence="1">
    <location>
        <begin position="6"/>
        <end position="23"/>
    </location>
</feature>
<keyword evidence="1" id="KW-1133">Transmembrane helix</keyword>
<organism evidence="2 3">
    <name type="scientific">Mucisphaera calidilacus</name>
    <dbReference type="NCBI Taxonomy" id="2527982"/>
    <lineage>
        <taxon>Bacteria</taxon>
        <taxon>Pseudomonadati</taxon>
        <taxon>Planctomycetota</taxon>
        <taxon>Phycisphaerae</taxon>
        <taxon>Phycisphaerales</taxon>
        <taxon>Phycisphaeraceae</taxon>
        <taxon>Mucisphaera</taxon>
    </lineage>
</organism>
<name>A0A518BU08_9BACT</name>
<keyword evidence="1" id="KW-0812">Transmembrane</keyword>
<keyword evidence="1" id="KW-0472">Membrane</keyword>
<dbReference type="KEGG" id="mcad:Pan265_02710"/>
<accession>A0A518BU08</accession>
<gene>
    <name evidence="2" type="ORF">Pan265_02710</name>
</gene>
<sequence>MTSIAWYVILGYGIAATATYWFWMYRMCAIQLSISWGR</sequence>
<dbReference type="AlphaFoldDB" id="A0A518BU08"/>
<proteinExistence type="predicted"/>
<dbReference type="EMBL" id="CP036280">
    <property type="protein sequence ID" value="QDU70444.1"/>
    <property type="molecule type" value="Genomic_DNA"/>
</dbReference>
<evidence type="ECO:0000313" key="2">
    <source>
        <dbReference type="EMBL" id="QDU70444.1"/>
    </source>
</evidence>
<reference evidence="2 3" key="1">
    <citation type="submission" date="2019-02" db="EMBL/GenBank/DDBJ databases">
        <title>Deep-cultivation of Planctomycetes and their phenomic and genomic characterization uncovers novel biology.</title>
        <authorList>
            <person name="Wiegand S."/>
            <person name="Jogler M."/>
            <person name="Boedeker C."/>
            <person name="Pinto D."/>
            <person name="Vollmers J."/>
            <person name="Rivas-Marin E."/>
            <person name="Kohn T."/>
            <person name="Peeters S.H."/>
            <person name="Heuer A."/>
            <person name="Rast P."/>
            <person name="Oberbeckmann S."/>
            <person name="Bunk B."/>
            <person name="Jeske O."/>
            <person name="Meyerdierks A."/>
            <person name="Storesund J.E."/>
            <person name="Kallscheuer N."/>
            <person name="Luecker S."/>
            <person name="Lage O.M."/>
            <person name="Pohl T."/>
            <person name="Merkel B.J."/>
            <person name="Hornburger P."/>
            <person name="Mueller R.-W."/>
            <person name="Bruemmer F."/>
            <person name="Labrenz M."/>
            <person name="Spormann A.M."/>
            <person name="Op den Camp H."/>
            <person name="Overmann J."/>
            <person name="Amann R."/>
            <person name="Jetten M.S.M."/>
            <person name="Mascher T."/>
            <person name="Medema M.H."/>
            <person name="Devos D.P."/>
            <person name="Kaster A.-K."/>
            <person name="Ovreas L."/>
            <person name="Rohde M."/>
            <person name="Galperin M.Y."/>
            <person name="Jogler C."/>
        </authorList>
    </citation>
    <scope>NUCLEOTIDE SEQUENCE [LARGE SCALE GENOMIC DNA]</scope>
    <source>
        <strain evidence="2 3">Pan265</strain>
    </source>
</reference>
<dbReference type="Proteomes" id="UP000320386">
    <property type="component" value="Chromosome"/>
</dbReference>
<evidence type="ECO:0000313" key="3">
    <source>
        <dbReference type="Proteomes" id="UP000320386"/>
    </source>
</evidence>
<evidence type="ECO:0000256" key="1">
    <source>
        <dbReference type="SAM" id="Phobius"/>
    </source>
</evidence>
<keyword evidence="3" id="KW-1185">Reference proteome</keyword>